<dbReference type="AlphaFoldDB" id="A0A380LIW9"/>
<proteinExistence type="predicted"/>
<name>A0A380LIW9_9FIRM</name>
<accession>A0A380LIW9</accession>
<evidence type="ECO:0008006" key="3">
    <source>
        <dbReference type="Google" id="ProtNLM"/>
    </source>
</evidence>
<protein>
    <recommendedName>
        <fullName evidence="3">Prepilin-type N-terminal cleavage/methylation domain-containing protein</fullName>
    </recommendedName>
</protein>
<evidence type="ECO:0000313" key="2">
    <source>
        <dbReference type="Proteomes" id="UP000255523"/>
    </source>
</evidence>
<dbReference type="GeneID" id="77461699"/>
<gene>
    <name evidence="1" type="ORF">NCTC11087_00722</name>
</gene>
<dbReference type="Proteomes" id="UP000255523">
    <property type="component" value="Unassembled WGS sequence"/>
</dbReference>
<evidence type="ECO:0000313" key="1">
    <source>
        <dbReference type="EMBL" id="SUO03844.1"/>
    </source>
</evidence>
<organism evidence="1 2">
    <name type="scientific">Faecalicoccus pleomorphus</name>
    <dbReference type="NCBI Taxonomy" id="1323"/>
    <lineage>
        <taxon>Bacteria</taxon>
        <taxon>Bacillati</taxon>
        <taxon>Bacillota</taxon>
        <taxon>Erysipelotrichia</taxon>
        <taxon>Erysipelotrichales</taxon>
        <taxon>Erysipelotrichaceae</taxon>
        <taxon>Faecalicoccus</taxon>
    </lineage>
</organism>
<dbReference type="OrthoDB" id="1654710at2"/>
<reference evidence="1 2" key="1">
    <citation type="submission" date="2018-06" db="EMBL/GenBank/DDBJ databases">
        <authorList>
            <consortium name="Pathogen Informatics"/>
            <person name="Doyle S."/>
        </authorList>
    </citation>
    <scope>NUCLEOTIDE SEQUENCE [LARGE SCALE GENOMIC DNA]</scope>
    <source>
        <strain evidence="1 2">NCTC11087</strain>
    </source>
</reference>
<dbReference type="RefSeq" id="WP_022789875.1">
    <property type="nucleotide sequence ID" value="NZ_JACJKL010000006.1"/>
</dbReference>
<keyword evidence="2" id="KW-1185">Reference proteome</keyword>
<sequence>MDKPPANNAFTLMEALLTLLIISLLTLISLKPSISHLEYFSRKMAAYSVLTQEKAFIAKENKDVRIEKDRAYFADIEFQYPPSISCTPFAFHYNAKGNISQAHTIHCTDKVRTIQLIYQLGSGRVRIE</sequence>
<dbReference type="EMBL" id="UHFX01000003">
    <property type="protein sequence ID" value="SUO03844.1"/>
    <property type="molecule type" value="Genomic_DNA"/>
</dbReference>